<feature type="binding site" evidence="5">
    <location>
        <position position="69"/>
    </location>
    <ligand>
        <name>S-adenosyl-L-methionine</name>
        <dbReference type="ChEBI" id="CHEBI:59789"/>
    </ligand>
</feature>
<evidence type="ECO:0000313" key="7">
    <source>
        <dbReference type="Proteomes" id="UP000555728"/>
    </source>
</evidence>
<dbReference type="GO" id="GO:0005737">
    <property type="term" value="C:cytoplasm"/>
    <property type="evidence" value="ECO:0007669"/>
    <property type="project" value="UniProtKB-SubCell"/>
</dbReference>
<comment type="similarity">
    <text evidence="4 5">Belongs to the RNA methyltransferase RlmH family.</text>
</comment>
<organism evidence="6 7">
    <name type="scientific">Roseospira goensis</name>
    <dbReference type="NCBI Taxonomy" id="391922"/>
    <lineage>
        <taxon>Bacteria</taxon>
        <taxon>Pseudomonadati</taxon>
        <taxon>Pseudomonadota</taxon>
        <taxon>Alphaproteobacteria</taxon>
        <taxon>Rhodospirillales</taxon>
        <taxon>Rhodospirillaceae</taxon>
        <taxon>Roseospira</taxon>
    </lineage>
</organism>
<keyword evidence="3 5" id="KW-0949">S-adenosyl-L-methionine</keyword>
<dbReference type="HAMAP" id="MF_00658">
    <property type="entry name" value="23SrRNA_methyltr_H"/>
    <property type="match status" value="1"/>
</dbReference>
<keyword evidence="7" id="KW-1185">Reference proteome</keyword>
<dbReference type="SUPFAM" id="SSF75217">
    <property type="entry name" value="alpha/beta knot"/>
    <property type="match status" value="1"/>
</dbReference>
<dbReference type="RefSeq" id="WP_184435377.1">
    <property type="nucleotide sequence ID" value="NZ_JACIGI010000017.1"/>
</dbReference>
<comment type="caution">
    <text evidence="6">The sequence shown here is derived from an EMBL/GenBank/DDBJ whole genome shotgun (WGS) entry which is preliminary data.</text>
</comment>
<evidence type="ECO:0000313" key="6">
    <source>
        <dbReference type="EMBL" id="MBB4286476.1"/>
    </source>
</evidence>
<dbReference type="PANTHER" id="PTHR33603:SF1">
    <property type="entry name" value="RIBOSOMAL RNA LARGE SUBUNIT METHYLTRANSFERASE H"/>
    <property type="match status" value="1"/>
</dbReference>
<comment type="subcellular location">
    <subcellularLocation>
        <location evidence="5">Cytoplasm</location>
    </subcellularLocation>
</comment>
<evidence type="ECO:0000256" key="4">
    <source>
        <dbReference type="ARBA" id="ARBA00038303"/>
    </source>
</evidence>
<comment type="function">
    <text evidence="5">Specifically methylates the pseudouridine at position 1915 (m3Psi1915) in 23S rRNA.</text>
</comment>
<dbReference type="PANTHER" id="PTHR33603">
    <property type="entry name" value="METHYLTRANSFERASE"/>
    <property type="match status" value="1"/>
</dbReference>
<keyword evidence="1 5" id="KW-0489">Methyltransferase</keyword>
<dbReference type="GO" id="GO:0070038">
    <property type="term" value="F:rRNA (pseudouridine-N3-)-methyltransferase activity"/>
    <property type="evidence" value="ECO:0007669"/>
    <property type="project" value="UniProtKB-UniRule"/>
</dbReference>
<keyword evidence="2 5" id="KW-0808">Transferase</keyword>
<gene>
    <name evidence="5" type="primary">rlmH</name>
    <name evidence="6" type="ORF">GGD88_002208</name>
</gene>
<feature type="binding site" evidence="5">
    <location>
        <begin position="120"/>
        <end position="125"/>
    </location>
    <ligand>
        <name>S-adenosyl-L-methionine</name>
        <dbReference type="ChEBI" id="CHEBI:59789"/>
    </ligand>
</feature>
<dbReference type="AlphaFoldDB" id="A0A7W6S073"/>
<dbReference type="Proteomes" id="UP000555728">
    <property type="component" value="Unassembled WGS sequence"/>
</dbReference>
<dbReference type="Gene3D" id="3.40.1280.10">
    <property type="match status" value="1"/>
</dbReference>
<evidence type="ECO:0000256" key="5">
    <source>
        <dbReference type="HAMAP-Rule" id="MF_00658"/>
    </source>
</evidence>
<comment type="catalytic activity">
    <reaction evidence="5">
        <text>pseudouridine(1915) in 23S rRNA + S-adenosyl-L-methionine = N(3)-methylpseudouridine(1915) in 23S rRNA + S-adenosyl-L-homocysteine + H(+)</text>
        <dbReference type="Rhea" id="RHEA:42752"/>
        <dbReference type="Rhea" id="RHEA-COMP:10221"/>
        <dbReference type="Rhea" id="RHEA-COMP:10222"/>
        <dbReference type="ChEBI" id="CHEBI:15378"/>
        <dbReference type="ChEBI" id="CHEBI:57856"/>
        <dbReference type="ChEBI" id="CHEBI:59789"/>
        <dbReference type="ChEBI" id="CHEBI:65314"/>
        <dbReference type="ChEBI" id="CHEBI:74486"/>
        <dbReference type="EC" id="2.1.1.177"/>
    </reaction>
</comment>
<evidence type="ECO:0000256" key="2">
    <source>
        <dbReference type="ARBA" id="ARBA00022679"/>
    </source>
</evidence>
<dbReference type="PIRSF" id="PIRSF004505">
    <property type="entry name" value="MT_bac"/>
    <property type="match status" value="1"/>
</dbReference>
<feature type="binding site" evidence="5">
    <location>
        <position position="101"/>
    </location>
    <ligand>
        <name>S-adenosyl-L-methionine</name>
        <dbReference type="ChEBI" id="CHEBI:59789"/>
    </ligand>
</feature>
<reference evidence="6 7" key="1">
    <citation type="submission" date="2020-08" db="EMBL/GenBank/DDBJ databases">
        <title>Genome sequencing of Purple Non-Sulfur Bacteria from various extreme environments.</title>
        <authorList>
            <person name="Mayer M."/>
        </authorList>
    </citation>
    <scope>NUCLEOTIDE SEQUENCE [LARGE SCALE GENOMIC DNA]</scope>
    <source>
        <strain evidence="6 7">JA135</strain>
    </source>
</reference>
<name>A0A7W6S073_9PROT</name>
<dbReference type="InterPro" id="IPR003742">
    <property type="entry name" value="RlmH-like"/>
</dbReference>
<protein>
    <recommendedName>
        <fullName evidence="5">Ribosomal RNA large subunit methyltransferase H</fullName>
        <ecNumber evidence="5">2.1.1.177</ecNumber>
    </recommendedName>
    <alternativeName>
        <fullName evidence="5">23S rRNA (pseudouridine1915-N3)-methyltransferase</fullName>
    </alternativeName>
    <alternativeName>
        <fullName evidence="5">23S rRNA m3Psi1915 methyltransferase</fullName>
    </alternativeName>
    <alternativeName>
        <fullName evidence="5">rRNA (pseudouridine-N3-)-methyltransferase RlmH</fullName>
    </alternativeName>
</protein>
<accession>A0A7W6S073</accession>
<dbReference type="CDD" id="cd18081">
    <property type="entry name" value="RlmH-like"/>
    <property type="match status" value="1"/>
</dbReference>
<proteinExistence type="inferred from homology"/>
<keyword evidence="5" id="KW-0698">rRNA processing</keyword>
<dbReference type="Pfam" id="PF02590">
    <property type="entry name" value="SPOUT_MTase"/>
    <property type="match status" value="1"/>
</dbReference>
<dbReference type="EMBL" id="JACIGI010000017">
    <property type="protein sequence ID" value="MBB4286476.1"/>
    <property type="molecule type" value="Genomic_DNA"/>
</dbReference>
<dbReference type="EC" id="2.1.1.177" evidence="5"/>
<dbReference type="InterPro" id="IPR029026">
    <property type="entry name" value="tRNA_m1G_MTases_N"/>
</dbReference>
<sequence length="153" mass="16595">MNLLLIAVGRVKDGPDVALLRDYAGRLRGWSLTLREVDERRPLPTAERIAREGRLVLDQVPEGAHVVVLDGGGRTLSSAAFAAHLGRVRDRGTRTVAFLVGGADGHDAAVLARADLTLSLGAMTWPHRLVRPMLAEQIYRAQAILGGHPYHRA</sequence>
<dbReference type="InterPro" id="IPR029028">
    <property type="entry name" value="Alpha/beta_knot_MTases"/>
</dbReference>
<comment type="subunit">
    <text evidence="5">Homodimer.</text>
</comment>
<evidence type="ECO:0000256" key="1">
    <source>
        <dbReference type="ARBA" id="ARBA00022603"/>
    </source>
</evidence>
<keyword evidence="5" id="KW-0963">Cytoplasm</keyword>
<evidence type="ECO:0000256" key="3">
    <source>
        <dbReference type="ARBA" id="ARBA00022691"/>
    </source>
</evidence>
<dbReference type="NCBIfam" id="NF000989">
    <property type="entry name" value="PRK00103.2-3"/>
    <property type="match status" value="1"/>
</dbReference>